<dbReference type="Proteomes" id="UP001732700">
    <property type="component" value="Chromosome 3D"/>
</dbReference>
<name>A0ACD5VUW1_AVESA</name>
<evidence type="ECO:0000313" key="1">
    <source>
        <dbReference type="EnsemblPlants" id="AVESA.00010b.r2.3DG0520330.1.CDS.1"/>
    </source>
</evidence>
<reference evidence="1" key="1">
    <citation type="submission" date="2021-05" db="EMBL/GenBank/DDBJ databases">
        <authorList>
            <person name="Scholz U."/>
            <person name="Mascher M."/>
            <person name="Fiebig A."/>
        </authorList>
    </citation>
    <scope>NUCLEOTIDE SEQUENCE [LARGE SCALE GENOMIC DNA]</scope>
</reference>
<reference evidence="1" key="2">
    <citation type="submission" date="2025-09" db="UniProtKB">
        <authorList>
            <consortium name="EnsemblPlants"/>
        </authorList>
    </citation>
    <scope>IDENTIFICATION</scope>
</reference>
<keyword evidence="2" id="KW-1185">Reference proteome</keyword>
<proteinExistence type="predicted"/>
<protein>
    <submittedName>
        <fullName evidence="1">Uncharacterized protein</fullName>
    </submittedName>
</protein>
<accession>A0ACD5VUW1</accession>
<evidence type="ECO:0000313" key="2">
    <source>
        <dbReference type="Proteomes" id="UP001732700"/>
    </source>
</evidence>
<dbReference type="EnsemblPlants" id="AVESA.00010b.r2.3DG0520330.1">
    <property type="protein sequence ID" value="AVESA.00010b.r2.3DG0520330.1.CDS.1"/>
    <property type="gene ID" value="AVESA.00010b.r2.3DG0520330"/>
</dbReference>
<organism evidence="1 2">
    <name type="scientific">Avena sativa</name>
    <name type="common">Oat</name>
    <dbReference type="NCBI Taxonomy" id="4498"/>
    <lineage>
        <taxon>Eukaryota</taxon>
        <taxon>Viridiplantae</taxon>
        <taxon>Streptophyta</taxon>
        <taxon>Embryophyta</taxon>
        <taxon>Tracheophyta</taxon>
        <taxon>Spermatophyta</taxon>
        <taxon>Magnoliopsida</taxon>
        <taxon>Liliopsida</taxon>
        <taxon>Poales</taxon>
        <taxon>Poaceae</taxon>
        <taxon>BOP clade</taxon>
        <taxon>Pooideae</taxon>
        <taxon>Poodae</taxon>
        <taxon>Poeae</taxon>
        <taxon>Poeae Chloroplast Group 1 (Aveneae type)</taxon>
        <taxon>Aveninae</taxon>
        <taxon>Avena</taxon>
    </lineage>
</organism>
<sequence>MSGSPPGSNDAGDPEARQQYGFNGRVLLTTVVVLFALTVVFVVLRILLHAMMTRSIGGGGGGRPRGGGLAADIMRSISRIGSSRRGLDAAALSALPVTAYKKEVVAAAGADCAVCLSELADGDKVRALPSCGHAFHVECVDAWLRAKTTCPLCRAEVELPQGSGKAESSASSPSSSSSSSSTVPLQQPALFSAEGTLIVTVHGSSDWR</sequence>